<dbReference type="InterPro" id="IPR029753">
    <property type="entry name" value="D-isomer_DH_CS"/>
</dbReference>
<dbReference type="AlphaFoldDB" id="H1Y5G1"/>
<evidence type="ECO:0000313" key="7">
    <source>
        <dbReference type="EMBL" id="EHQ29313.1"/>
    </source>
</evidence>
<feature type="domain" description="D-isomer specific 2-hydroxyacid dehydrogenase NAD-binding" evidence="6">
    <location>
        <begin position="126"/>
        <end position="313"/>
    </location>
</feature>
<dbReference type="PROSITE" id="PS00671">
    <property type="entry name" value="D_2_HYDROXYACID_DH_3"/>
    <property type="match status" value="1"/>
</dbReference>
<dbReference type="GO" id="GO:0051287">
    <property type="term" value="F:NAD binding"/>
    <property type="evidence" value="ECO:0007669"/>
    <property type="project" value="InterPro"/>
</dbReference>
<protein>
    <submittedName>
        <fullName evidence="7">D-isomer specific 2-hydroxyacid dehydrogenase NAD-binding</fullName>
    </submittedName>
</protein>
<comment type="similarity">
    <text evidence="1 4">Belongs to the D-isomer specific 2-hydroxyacid dehydrogenase family.</text>
</comment>
<dbReference type="SUPFAM" id="SSF52283">
    <property type="entry name" value="Formate/glycerate dehydrogenase catalytic domain-like"/>
    <property type="match status" value="1"/>
</dbReference>
<dbReference type="STRING" id="714943.Mucpa_5238"/>
<organism evidence="7 8">
    <name type="scientific">Mucilaginibacter paludis DSM 18603</name>
    <dbReference type="NCBI Taxonomy" id="714943"/>
    <lineage>
        <taxon>Bacteria</taxon>
        <taxon>Pseudomonadati</taxon>
        <taxon>Bacteroidota</taxon>
        <taxon>Sphingobacteriia</taxon>
        <taxon>Sphingobacteriales</taxon>
        <taxon>Sphingobacteriaceae</taxon>
        <taxon>Mucilaginibacter</taxon>
    </lineage>
</organism>
<dbReference type="HOGENOM" id="CLU_019796_1_1_10"/>
<name>H1Y5G1_9SPHI</name>
<proteinExistence type="inferred from homology"/>
<dbReference type="PANTHER" id="PTHR43026">
    <property type="entry name" value="2-HYDROXYACID DEHYDROGENASE HOMOLOG 1-RELATED"/>
    <property type="match status" value="1"/>
</dbReference>
<evidence type="ECO:0000256" key="2">
    <source>
        <dbReference type="ARBA" id="ARBA00023002"/>
    </source>
</evidence>
<dbReference type="Proteomes" id="UP000002774">
    <property type="component" value="Chromosome"/>
</dbReference>
<dbReference type="eggNOG" id="COG1052">
    <property type="taxonomic scope" value="Bacteria"/>
</dbReference>
<evidence type="ECO:0000256" key="1">
    <source>
        <dbReference type="ARBA" id="ARBA00005854"/>
    </source>
</evidence>
<dbReference type="EMBL" id="CM001403">
    <property type="protein sequence ID" value="EHQ29313.1"/>
    <property type="molecule type" value="Genomic_DNA"/>
</dbReference>
<dbReference type="InterPro" id="IPR058205">
    <property type="entry name" value="D-LDH-like"/>
</dbReference>
<evidence type="ECO:0000256" key="3">
    <source>
        <dbReference type="ARBA" id="ARBA00023027"/>
    </source>
</evidence>
<feature type="domain" description="D-isomer specific 2-hydroxyacid dehydrogenase catalytic" evidence="5">
    <location>
        <begin position="22"/>
        <end position="343"/>
    </location>
</feature>
<dbReference type="CDD" id="cd12183">
    <property type="entry name" value="LDH_like_2"/>
    <property type="match status" value="1"/>
</dbReference>
<dbReference type="SUPFAM" id="SSF51735">
    <property type="entry name" value="NAD(P)-binding Rossmann-fold domains"/>
    <property type="match status" value="1"/>
</dbReference>
<sequence length="346" mass="38398">MASHHPSLITNSAIPQATMKIAIFSTYQYDEQFFNRFNTGHTLTYFVLPLNEQTASLTKGFDAVCIFVNDIVNTAVLNALHANGIKLIVLRCAGFNNVDVKAADDLNIPVLRVPSYSPEAIAEHAMALILTLNRKTHKAYNRVREGNFSLEKLMGFNLHNRKVAVIGTGNIGKAFCKILKGFGCRINAYDLYPNQELISLGVTYDTLEATLQDADIISLHCPLLDSTRHLINEQTLKLFKRGAMLINTSRGALINTADVIKALKSGQLGYLGLDVYEQESKLFFRDYSEDVIQDDLITRLISFPNVLITSHQGFFTAEAMEQIATTTFANIDAFVEGKALVNRATI</sequence>
<evidence type="ECO:0000313" key="8">
    <source>
        <dbReference type="Proteomes" id="UP000002774"/>
    </source>
</evidence>
<dbReference type="InterPro" id="IPR036291">
    <property type="entry name" value="NAD(P)-bd_dom_sf"/>
</dbReference>
<gene>
    <name evidence="7" type="ORF">Mucpa_5238</name>
</gene>
<keyword evidence="8" id="KW-1185">Reference proteome</keyword>
<accession>H1Y5G1</accession>
<evidence type="ECO:0000259" key="5">
    <source>
        <dbReference type="Pfam" id="PF00389"/>
    </source>
</evidence>
<dbReference type="Pfam" id="PF00389">
    <property type="entry name" value="2-Hacid_dh"/>
    <property type="match status" value="1"/>
</dbReference>
<dbReference type="PROSITE" id="PS00065">
    <property type="entry name" value="D_2_HYDROXYACID_DH_1"/>
    <property type="match status" value="1"/>
</dbReference>
<dbReference type="InterPro" id="IPR006140">
    <property type="entry name" value="D-isomer_DH_NAD-bd"/>
</dbReference>
<dbReference type="InterPro" id="IPR006139">
    <property type="entry name" value="D-isomer_2_OHA_DH_cat_dom"/>
</dbReference>
<evidence type="ECO:0000259" key="6">
    <source>
        <dbReference type="Pfam" id="PF02826"/>
    </source>
</evidence>
<dbReference type="PANTHER" id="PTHR43026:SF1">
    <property type="entry name" value="2-HYDROXYACID DEHYDROGENASE HOMOLOG 1-RELATED"/>
    <property type="match status" value="1"/>
</dbReference>
<dbReference type="Pfam" id="PF02826">
    <property type="entry name" value="2-Hacid_dh_C"/>
    <property type="match status" value="1"/>
</dbReference>
<reference evidence="7" key="1">
    <citation type="submission" date="2011-09" db="EMBL/GenBank/DDBJ databases">
        <title>The permanent draft genome of Mucilaginibacter paludis DSM 18603.</title>
        <authorList>
            <consortium name="US DOE Joint Genome Institute (JGI-PGF)"/>
            <person name="Lucas S."/>
            <person name="Han J."/>
            <person name="Lapidus A."/>
            <person name="Bruce D."/>
            <person name="Goodwin L."/>
            <person name="Pitluck S."/>
            <person name="Peters L."/>
            <person name="Kyrpides N."/>
            <person name="Mavromatis K."/>
            <person name="Ivanova N."/>
            <person name="Mikhailova N."/>
            <person name="Held B."/>
            <person name="Detter J.C."/>
            <person name="Tapia R."/>
            <person name="Han C."/>
            <person name="Land M."/>
            <person name="Hauser L."/>
            <person name="Markowitz V."/>
            <person name="Cheng J.-F."/>
            <person name="Hugenholtz P."/>
            <person name="Woyke T."/>
            <person name="Wu D."/>
            <person name="Tindall B."/>
            <person name="Brambilla E."/>
            <person name="Klenk H.-P."/>
            <person name="Eisen J.A."/>
        </authorList>
    </citation>
    <scope>NUCLEOTIDE SEQUENCE [LARGE SCALE GENOMIC DNA]</scope>
    <source>
        <strain evidence="7">DSM 18603</strain>
    </source>
</reference>
<dbReference type="GO" id="GO:0008720">
    <property type="term" value="F:D-lactate dehydrogenase (NAD+) activity"/>
    <property type="evidence" value="ECO:0007669"/>
    <property type="project" value="TreeGrafter"/>
</dbReference>
<keyword evidence="2 4" id="KW-0560">Oxidoreductase</keyword>
<dbReference type="InterPro" id="IPR029752">
    <property type="entry name" value="D-isomer_DH_CS1"/>
</dbReference>
<evidence type="ECO:0000256" key="4">
    <source>
        <dbReference type="RuleBase" id="RU003719"/>
    </source>
</evidence>
<dbReference type="Gene3D" id="3.40.50.720">
    <property type="entry name" value="NAD(P)-binding Rossmann-like Domain"/>
    <property type="match status" value="2"/>
</dbReference>
<keyword evidence="3" id="KW-0520">NAD</keyword>